<dbReference type="NCBIfam" id="TIGR00254">
    <property type="entry name" value="GGDEF"/>
    <property type="match status" value="1"/>
</dbReference>
<dbReference type="InterPro" id="IPR043128">
    <property type="entry name" value="Rev_trsase/Diguanyl_cyclase"/>
</dbReference>
<dbReference type="Gene3D" id="3.40.50.2300">
    <property type="match status" value="2"/>
</dbReference>
<feature type="domain" description="GGDEF" evidence="4">
    <location>
        <begin position="639"/>
        <end position="769"/>
    </location>
</feature>
<dbReference type="SUPFAM" id="SSF55073">
    <property type="entry name" value="Nucleotide cyclase"/>
    <property type="match status" value="1"/>
</dbReference>
<dbReference type="Gene3D" id="3.30.70.270">
    <property type="match status" value="1"/>
</dbReference>
<dbReference type="AlphaFoldDB" id="A0AAI9K1Y2"/>
<dbReference type="PANTHER" id="PTHR30146:SF24">
    <property type="entry name" value="XYLOSE OPERON REGULATORY PROTEIN"/>
    <property type="match status" value="1"/>
</dbReference>
<name>A0AAI9K1Y2_9FIRM</name>
<evidence type="ECO:0000313" key="5">
    <source>
        <dbReference type="EMBL" id="GFO93652.1"/>
    </source>
</evidence>
<dbReference type="GO" id="GO:0003700">
    <property type="term" value="F:DNA-binding transcription factor activity"/>
    <property type="evidence" value="ECO:0007669"/>
    <property type="project" value="TreeGrafter"/>
</dbReference>
<dbReference type="InterPro" id="IPR000160">
    <property type="entry name" value="GGDEF_dom"/>
</dbReference>
<keyword evidence="2" id="KW-0238">DNA-binding</keyword>
<dbReference type="Pfam" id="PF13377">
    <property type="entry name" value="Peripla_BP_3"/>
    <property type="match status" value="1"/>
</dbReference>
<evidence type="ECO:0000259" key="4">
    <source>
        <dbReference type="PROSITE" id="PS50887"/>
    </source>
</evidence>
<keyword evidence="1" id="KW-0805">Transcription regulation</keyword>
<comment type="caution">
    <text evidence="5">The sequence shown here is derived from an EMBL/GenBank/DDBJ whole genome shotgun (WGS) entry which is preliminary data.</text>
</comment>
<keyword evidence="3" id="KW-0804">Transcription</keyword>
<dbReference type="InterPro" id="IPR046335">
    <property type="entry name" value="LacI/GalR-like_sensor"/>
</dbReference>
<dbReference type="PANTHER" id="PTHR30146">
    <property type="entry name" value="LACI-RELATED TRANSCRIPTIONAL REPRESSOR"/>
    <property type="match status" value="1"/>
</dbReference>
<dbReference type="InterPro" id="IPR028082">
    <property type="entry name" value="Peripla_BP_I"/>
</dbReference>
<gene>
    <name evidence="5" type="ORF">COEU31_06980</name>
</gene>
<dbReference type="Proteomes" id="UP000660047">
    <property type="component" value="Unassembled WGS sequence"/>
</dbReference>
<evidence type="ECO:0000256" key="3">
    <source>
        <dbReference type="ARBA" id="ARBA00023163"/>
    </source>
</evidence>
<dbReference type="InterPro" id="IPR029787">
    <property type="entry name" value="Nucleotide_cyclase"/>
</dbReference>
<dbReference type="PROSITE" id="PS50887">
    <property type="entry name" value="GGDEF"/>
    <property type="match status" value="1"/>
</dbReference>
<evidence type="ECO:0000256" key="2">
    <source>
        <dbReference type="ARBA" id="ARBA00023125"/>
    </source>
</evidence>
<protein>
    <recommendedName>
        <fullName evidence="4">GGDEF domain-containing protein</fullName>
    </recommendedName>
</protein>
<dbReference type="EMBL" id="BLYL01000003">
    <property type="protein sequence ID" value="GFO93652.1"/>
    <property type="molecule type" value="Genomic_DNA"/>
</dbReference>
<dbReference type="SUPFAM" id="SSF53822">
    <property type="entry name" value="Periplasmic binding protein-like I"/>
    <property type="match status" value="1"/>
</dbReference>
<sequence>MTNNRLNIGIFTCHIDNDYATEVCKGAEYAAKELDCNLIVFPGMFLNASFYDPANQLYDYQYNSIFYYAHPECLDALIISVGAISSLLSEKDMNSFLSHFDGIPILTLEEKLPGYPCIRTDNSKGMRDAIEHLIKEHKRKHICFVAGKEDNTDSNLRLKIYREVLSENGLGVEDRMIIHGDFAEYCQEETAQLLDANPDADAIVFANDHMAIGGYAELKARGIRIGETMSVIGFDDSPSSVNMDPPLTTVNINSCELGFRAVYAAVRLAQTGNMKSEALDSRLINRVSCCCHLCTESDLMKDGRHLLDLDIPDIIDILDGRLFGEIADSFYASKVMSAYNRILIDIVSVIKSDIDTEYPQNKIIDELKCILESDLTDFYSVQKTAYMFRELASIFSSCKLSAAKSLQFNRLNTTITNTISLFISNQLYNTIYENKMMGWSSIYITRDTLTYGEDLGKTYTSILHKLQGLNYEGAYIYTYDDPVRITDTGSWIVPKSVFLQAFFNPNNCQVLFGESRRVPSIEIFDNEYTYYDKRFTSVIVPIFTNEDQHGVFICNTDVAHFSSIYSTSLQLGAALKYMSLLREQNITQEQLRMSLNEIHEKNELLNHLSTSDELTGIYNRRGFMERVEYYINIPSNCGMKAILLFADMDSLKVVNDKFGHKDGDFALKNIANILSQSFGPHDVIGRIGGDEFVCFAFIDDSDYVTEVQRKIKDFSAELNATCGKPYFIEMSVGVTEFVCDGEQTIEDLLSQADTALYSNKRYKRMSILK</sequence>
<organism evidence="5 6">
    <name type="scientific">Coprococcus eutactus</name>
    <dbReference type="NCBI Taxonomy" id="33043"/>
    <lineage>
        <taxon>Bacteria</taxon>
        <taxon>Bacillati</taxon>
        <taxon>Bacillota</taxon>
        <taxon>Clostridia</taxon>
        <taxon>Lachnospirales</taxon>
        <taxon>Lachnospiraceae</taxon>
        <taxon>Coprococcus</taxon>
    </lineage>
</organism>
<evidence type="ECO:0000313" key="6">
    <source>
        <dbReference type="Proteomes" id="UP000660047"/>
    </source>
</evidence>
<accession>A0AAI9K1Y2</accession>
<proteinExistence type="predicted"/>
<dbReference type="CDD" id="cd01949">
    <property type="entry name" value="GGDEF"/>
    <property type="match status" value="1"/>
</dbReference>
<dbReference type="RefSeq" id="WP_055223408.1">
    <property type="nucleotide sequence ID" value="NZ_BLYL01000003.1"/>
</dbReference>
<dbReference type="SMART" id="SM00267">
    <property type="entry name" value="GGDEF"/>
    <property type="match status" value="1"/>
</dbReference>
<dbReference type="CDD" id="cd06267">
    <property type="entry name" value="PBP1_LacI_sugar_binding-like"/>
    <property type="match status" value="1"/>
</dbReference>
<evidence type="ECO:0000256" key="1">
    <source>
        <dbReference type="ARBA" id="ARBA00023015"/>
    </source>
</evidence>
<dbReference type="GO" id="GO:0000976">
    <property type="term" value="F:transcription cis-regulatory region binding"/>
    <property type="evidence" value="ECO:0007669"/>
    <property type="project" value="TreeGrafter"/>
</dbReference>
<dbReference type="Pfam" id="PF00990">
    <property type="entry name" value="GGDEF"/>
    <property type="match status" value="1"/>
</dbReference>
<reference evidence="5" key="1">
    <citation type="submission" date="2020-06" db="EMBL/GenBank/DDBJ databases">
        <title>Characterization of fructooligosaccharide metabolism and fructooligosaccharide-degrading enzymes in human commensal butyrate producers.</title>
        <authorList>
            <person name="Tanno H."/>
            <person name="Fujii T."/>
            <person name="Hirano K."/>
            <person name="Maeno S."/>
            <person name="Tonozuka T."/>
            <person name="Sakamoto M."/>
            <person name="Ohkuma M."/>
            <person name="Tochio T."/>
            <person name="Endo A."/>
        </authorList>
    </citation>
    <scope>NUCLEOTIDE SEQUENCE</scope>
    <source>
        <strain evidence="5">JCM 31265</strain>
    </source>
</reference>